<evidence type="ECO:0000256" key="2">
    <source>
        <dbReference type="ARBA" id="ARBA00022801"/>
    </source>
</evidence>
<dbReference type="STRING" id="59895.A0A118K6Z0"/>
<accession>A0A118K6Z0</accession>
<protein>
    <submittedName>
        <fullName evidence="4">Lipase, GDSL</fullName>
    </submittedName>
</protein>
<dbReference type="InterPro" id="IPR013830">
    <property type="entry name" value="SGNH_hydro"/>
</dbReference>
<dbReference type="InterPro" id="IPR045136">
    <property type="entry name" value="Iah1-like"/>
</dbReference>
<gene>
    <name evidence="4" type="ORF">Ccrd_010160</name>
</gene>
<dbReference type="Gramene" id="KVI11428">
    <property type="protein sequence ID" value="KVI11428"/>
    <property type="gene ID" value="Ccrd_010160"/>
</dbReference>
<comment type="caution">
    <text evidence="4">The sequence shown here is derived from an EMBL/GenBank/DDBJ whole genome shotgun (WGS) entry which is preliminary data.</text>
</comment>
<feature type="domain" description="SGNH hydrolase-type esterase" evidence="3">
    <location>
        <begin position="11"/>
        <end position="193"/>
    </location>
</feature>
<name>A0A118K6Z0_CYNCS</name>
<dbReference type="AlphaFoldDB" id="A0A118K6Z0"/>
<dbReference type="OMA" id="IQAREDW"/>
<feature type="domain" description="SGNH hydrolase-type esterase" evidence="3">
    <location>
        <begin position="227"/>
        <end position="409"/>
    </location>
</feature>
<dbReference type="SUPFAM" id="SSF52266">
    <property type="entry name" value="SGNH hydrolase"/>
    <property type="match status" value="2"/>
</dbReference>
<dbReference type="Pfam" id="PF13472">
    <property type="entry name" value="Lipase_GDSL_2"/>
    <property type="match status" value="2"/>
</dbReference>
<evidence type="ECO:0000259" key="3">
    <source>
        <dbReference type="Pfam" id="PF13472"/>
    </source>
</evidence>
<evidence type="ECO:0000256" key="1">
    <source>
        <dbReference type="ARBA" id="ARBA00008668"/>
    </source>
</evidence>
<dbReference type="PANTHER" id="PTHR14209">
    <property type="entry name" value="ISOAMYL ACETATE-HYDROLYZING ESTERASE 1"/>
    <property type="match status" value="1"/>
</dbReference>
<reference evidence="4 5" key="1">
    <citation type="journal article" date="2016" name="Sci. Rep.">
        <title>The genome sequence of the outbreeding globe artichoke constructed de novo incorporating a phase-aware low-pass sequencing strategy of F1 progeny.</title>
        <authorList>
            <person name="Scaglione D."/>
            <person name="Reyes-Chin-Wo S."/>
            <person name="Acquadro A."/>
            <person name="Froenicke L."/>
            <person name="Portis E."/>
            <person name="Beitel C."/>
            <person name="Tirone M."/>
            <person name="Mauro R."/>
            <person name="Lo Monaco A."/>
            <person name="Mauromicale G."/>
            <person name="Faccioli P."/>
            <person name="Cattivelli L."/>
            <person name="Rieseberg L."/>
            <person name="Michelmore R."/>
            <person name="Lanteri S."/>
        </authorList>
    </citation>
    <scope>NUCLEOTIDE SEQUENCE [LARGE SCALE GENOMIC DNA]</scope>
    <source>
        <strain evidence="4">2C</strain>
    </source>
</reference>
<proteinExistence type="inferred from homology"/>
<dbReference type="InterPro" id="IPR036514">
    <property type="entry name" value="SGNH_hydro_sf"/>
</dbReference>
<dbReference type="EMBL" id="LEKV01000127">
    <property type="protein sequence ID" value="KVI11428.1"/>
    <property type="molecule type" value="Genomic_DNA"/>
</dbReference>
<comment type="similarity">
    <text evidence="1">Belongs to the 'GDSL' lipolytic enzyme family.</text>
</comment>
<dbReference type="Proteomes" id="UP000243975">
    <property type="component" value="Unassembled WGS sequence"/>
</dbReference>
<evidence type="ECO:0000313" key="5">
    <source>
        <dbReference type="Proteomes" id="UP000243975"/>
    </source>
</evidence>
<dbReference type="PANTHER" id="PTHR14209:SF10">
    <property type="entry name" value="SGNH HYDROLASE-TYPE ESTERASE DOMAIN-CONTAINING PROTEIN"/>
    <property type="match status" value="1"/>
</dbReference>
<sequence length="439" mass="49365">MVGPRRPHFVLFGSSIVEFSYGNEGWGATLAHIYARKADIFLRGYRSWNSRQAVQVLDQVFPKDEAVQPSLVIVYFGGNDSVRPQPGGLSSHVPLFEYVENMRKIAIHLKSLSEKTRIIFLTSPPVNEAQILTMLGTKGRTNEWCQKYADACVNLCREMGIKAIDLCAAFKQQHEWATTCFTDGIHLTPVGSKIVAKEILKASEPVDLRRSVELETMVGPRRPHFVLFGSSIVEYSFNQEGWGAILADIYARKADIFLRGYAGWNSRHAVEVLDQVFPKDEPVQPSLVIVYFGGNDSVSPHPRGLSSHVPLSEYVENMRKIAIHLKSLSEKTRIIFLTTPPVNEAQMLEILGVEDRTNERCQKYADACVRMCQEMGIKAINLCAAFKQQHDWSTSCFTDGIHLSAVGSKIMAKEILKVIKEAHDWKPSLHWESLPTEFA</sequence>
<dbReference type="CDD" id="cd01838">
    <property type="entry name" value="Isoamyl_acetate_hydrolase_like"/>
    <property type="match status" value="2"/>
</dbReference>
<evidence type="ECO:0000313" key="4">
    <source>
        <dbReference type="EMBL" id="KVI11428.1"/>
    </source>
</evidence>
<keyword evidence="2" id="KW-0378">Hydrolase</keyword>
<dbReference type="GO" id="GO:0016787">
    <property type="term" value="F:hydrolase activity"/>
    <property type="evidence" value="ECO:0007669"/>
    <property type="project" value="UniProtKB-KW"/>
</dbReference>
<dbReference type="Gene3D" id="3.40.50.1110">
    <property type="entry name" value="SGNH hydrolase"/>
    <property type="match status" value="2"/>
</dbReference>
<organism evidence="4 5">
    <name type="scientific">Cynara cardunculus var. scolymus</name>
    <name type="common">Globe artichoke</name>
    <name type="synonym">Cynara scolymus</name>
    <dbReference type="NCBI Taxonomy" id="59895"/>
    <lineage>
        <taxon>Eukaryota</taxon>
        <taxon>Viridiplantae</taxon>
        <taxon>Streptophyta</taxon>
        <taxon>Embryophyta</taxon>
        <taxon>Tracheophyta</taxon>
        <taxon>Spermatophyta</taxon>
        <taxon>Magnoliopsida</taxon>
        <taxon>eudicotyledons</taxon>
        <taxon>Gunneridae</taxon>
        <taxon>Pentapetalae</taxon>
        <taxon>asterids</taxon>
        <taxon>campanulids</taxon>
        <taxon>Asterales</taxon>
        <taxon>Asteraceae</taxon>
        <taxon>Carduoideae</taxon>
        <taxon>Cardueae</taxon>
        <taxon>Carduinae</taxon>
        <taxon>Cynara</taxon>
    </lineage>
</organism>
<dbReference type="FunFam" id="3.40.50.1110:FF:000002">
    <property type="entry name" value="isoamyl acetate-hydrolyzing esterase 1 homolog"/>
    <property type="match status" value="2"/>
</dbReference>
<keyword evidence="5" id="KW-1185">Reference proteome</keyword>